<dbReference type="EMBL" id="MCFC01000003">
    <property type="protein sequence ID" value="ORY34284.1"/>
    <property type="molecule type" value="Genomic_DNA"/>
</dbReference>
<dbReference type="STRING" id="71784.A0A1Y2BHL8"/>
<dbReference type="SUPFAM" id="SSF57850">
    <property type="entry name" value="RING/U-box"/>
    <property type="match status" value="1"/>
</dbReference>
<feature type="region of interest" description="Disordered" evidence="5">
    <location>
        <begin position="1"/>
        <end position="73"/>
    </location>
</feature>
<comment type="caution">
    <text evidence="7">The sequence shown here is derived from an EMBL/GenBank/DDBJ whole genome shotgun (WGS) entry which is preliminary data.</text>
</comment>
<dbReference type="InterPro" id="IPR013083">
    <property type="entry name" value="Znf_RING/FYVE/PHD"/>
</dbReference>
<keyword evidence="1" id="KW-0479">Metal-binding</keyword>
<dbReference type="PROSITE" id="PS50089">
    <property type="entry name" value="ZF_RING_2"/>
    <property type="match status" value="1"/>
</dbReference>
<feature type="compositionally biased region" description="Polar residues" evidence="5">
    <location>
        <begin position="23"/>
        <end position="42"/>
    </location>
</feature>
<accession>A0A1Y2BHL8</accession>
<feature type="compositionally biased region" description="Polar residues" evidence="5">
    <location>
        <begin position="401"/>
        <end position="414"/>
    </location>
</feature>
<dbReference type="SMART" id="SM00184">
    <property type="entry name" value="RING"/>
    <property type="match status" value="2"/>
</dbReference>
<evidence type="ECO:0000256" key="1">
    <source>
        <dbReference type="ARBA" id="ARBA00022723"/>
    </source>
</evidence>
<evidence type="ECO:0000256" key="5">
    <source>
        <dbReference type="SAM" id="MobiDB-lite"/>
    </source>
</evidence>
<feature type="compositionally biased region" description="Polar residues" evidence="5">
    <location>
        <begin position="145"/>
        <end position="161"/>
    </location>
</feature>
<protein>
    <recommendedName>
        <fullName evidence="6">RING-type domain-containing protein</fullName>
    </recommendedName>
</protein>
<dbReference type="InParanoid" id="A0A1Y2BHL8"/>
<dbReference type="OrthoDB" id="8062037at2759"/>
<dbReference type="Pfam" id="PF13639">
    <property type="entry name" value="zf-RING_2"/>
    <property type="match status" value="1"/>
</dbReference>
<keyword evidence="3" id="KW-0862">Zinc</keyword>
<evidence type="ECO:0000259" key="6">
    <source>
        <dbReference type="PROSITE" id="PS50089"/>
    </source>
</evidence>
<dbReference type="Proteomes" id="UP000193986">
    <property type="component" value="Unassembled WGS sequence"/>
</dbReference>
<keyword evidence="2 4" id="KW-0863">Zinc-finger</keyword>
<dbReference type="PANTHER" id="PTHR15710:SF74">
    <property type="entry name" value="RING-TYPE E3 UBIQUITIN TRANSFERASE-RELATED"/>
    <property type="match status" value="1"/>
</dbReference>
<feature type="compositionally biased region" description="Basic and acidic residues" evidence="5">
    <location>
        <begin position="359"/>
        <end position="370"/>
    </location>
</feature>
<feature type="region of interest" description="Disordered" evidence="5">
    <location>
        <begin position="436"/>
        <end position="463"/>
    </location>
</feature>
<dbReference type="AlphaFoldDB" id="A0A1Y2BHL8"/>
<feature type="compositionally biased region" description="Polar residues" evidence="5">
    <location>
        <begin position="349"/>
        <end position="358"/>
    </location>
</feature>
<feature type="region of interest" description="Disordered" evidence="5">
    <location>
        <begin position="145"/>
        <end position="164"/>
    </location>
</feature>
<evidence type="ECO:0000256" key="4">
    <source>
        <dbReference type="PROSITE-ProRule" id="PRU00175"/>
    </source>
</evidence>
<dbReference type="PANTHER" id="PTHR15710">
    <property type="entry name" value="E3 UBIQUITIN-PROTEIN LIGASE PRAJA"/>
    <property type="match status" value="1"/>
</dbReference>
<sequence>MSEQNHQQQHDDRPSHPDGGPPNNDSNTPPLPAPTNSTSSPPVITFGPFGPATLAPQPPPADSASGTGNQEEPFDQLWSAGLFPFPLQIPTTPLAPPTLGPALAPTTGTNAERPRMTWNNPNVPTYFTRTPDGRLIPHFQSSLTVPRSLPTANNDNTTTNSPQPPQLPAMGLPFFHFFAPSPFAHREPQPDPAKAKELLRSLDTVSQTMLRRVDRIVAAEEAEDGDEDETKGWKCGICLEGAEVNEADESTGVKRLPCNHLFHEACLEPWFASKHTCPTCRLELDPLQTLNSPSRTDGIRPPGSARASGSHPYARPNAPASPQIPPPIPEGEVTIFWRMPLPERPPVQPSTDTTTDQPRQQEGEEEDRSRQTTPPTPNFVFDVPLSASPMPIHQSPGNGGENASRNGNHQRQNSPVPPERLPYITIIHNFPLPDQQQHHHHVHLAPPVGNNNSSGSERQRQPFIPESLESWTMTRERSLGWRCDAPECQYDLDDSNSDSETSEEAKQMLDIYSLDQPAFQGDTPPNKPFLKACEHKWHRSCIEIAERSSGRWKLEPDDTGRLWVRCRRCRKDGWIKPGETTPSEGEVEMICLDT</sequence>
<dbReference type="CDD" id="cd16448">
    <property type="entry name" value="RING-H2"/>
    <property type="match status" value="1"/>
</dbReference>
<evidence type="ECO:0000256" key="3">
    <source>
        <dbReference type="ARBA" id="ARBA00022833"/>
    </source>
</evidence>
<gene>
    <name evidence="7" type="ORF">BCR39DRAFT_193603</name>
</gene>
<reference evidence="7 8" key="1">
    <citation type="submission" date="2016-07" db="EMBL/GenBank/DDBJ databases">
        <title>Pervasive Adenine N6-methylation of Active Genes in Fungi.</title>
        <authorList>
            <consortium name="DOE Joint Genome Institute"/>
            <person name="Mondo S.J."/>
            <person name="Dannebaum R.O."/>
            <person name="Kuo R.C."/>
            <person name="Labutti K."/>
            <person name="Haridas S."/>
            <person name="Kuo A."/>
            <person name="Salamov A."/>
            <person name="Ahrendt S.R."/>
            <person name="Lipzen A."/>
            <person name="Sullivan W."/>
            <person name="Andreopoulos W.B."/>
            <person name="Clum A."/>
            <person name="Lindquist E."/>
            <person name="Daum C."/>
            <person name="Ramamoorthy G.K."/>
            <person name="Gryganskyi A."/>
            <person name="Culley D."/>
            <person name="Magnuson J.K."/>
            <person name="James T.Y."/>
            <person name="O'Malley M.A."/>
            <person name="Stajich J.E."/>
            <person name="Spatafora J.W."/>
            <person name="Visel A."/>
            <person name="Grigoriev I.V."/>
        </authorList>
    </citation>
    <scope>NUCLEOTIDE SEQUENCE [LARGE SCALE GENOMIC DNA]</scope>
    <source>
        <strain evidence="7 8">68-887.2</strain>
    </source>
</reference>
<keyword evidence="8" id="KW-1185">Reference proteome</keyword>
<dbReference type="Gene3D" id="3.30.40.10">
    <property type="entry name" value="Zinc/RING finger domain, C3HC4 (zinc finger)"/>
    <property type="match status" value="1"/>
</dbReference>
<organism evidence="7 8">
    <name type="scientific">Naematelia encephala</name>
    <dbReference type="NCBI Taxonomy" id="71784"/>
    <lineage>
        <taxon>Eukaryota</taxon>
        <taxon>Fungi</taxon>
        <taxon>Dikarya</taxon>
        <taxon>Basidiomycota</taxon>
        <taxon>Agaricomycotina</taxon>
        <taxon>Tremellomycetes</taxon>
        <taxon>Tremellales</taxon>
        <taxon>Naemateliaceae</taxon>
        <taxon>Naematelia</taxon>
    </lineage>
</organism>
<evidence type="ECO:0000256" key="2">
    <source>
        <dbReference type="ARBA" id="ARBA00022771"/>
    </source>
</evidence>
<proteinExistence type="predicted"/>
<feature type="region of interest" description="Disordered" evidence="5">
    <location>
        <begin position="288"/>
        <end position="419"/>
    </location>
</feature>
<dbReference type="InterPro" id="IPR001841">
    <property type="entry name" value="Znf_RING"/>
</dbReference>
<evidence type="ECO:0000313" key="8">
    <source>
        <dbReference type="Proteomes" id="UP000193986"/>
    </source>
</evidence>
<dbReference type="GO" id="GO:0008270">
    <property type="term" value="F:zinc ion binding"/>
    <property type="evidence" value="ECO:0007669"/>
    <property type="project" value="UniProtKB-KW"/>
</dbReference>
<evidence type="ECO:0000313" key="7">
    <source>
        <dbReference type="EMBL" id="ORY34284.1"/>
    </source>
</evidence>
<feature type="domain" description="RING-type" evidence="6">
    <location>
        <begin position="235"/>
        <end position="281"/>
    </location>
</feature>
<name>A0A1Y2BHL8_9TREE</name>